<feature type="binding site" evidence="4">
    <location>
        <position position="163"/>
    </location>
    <ligand>
        <name>molybdate</name>
        <dbReference type="ChEBI" id="CHEBI:36264"/>
    </ligand>
</feature>
<proteinExistence type="inferred from homology"/>
<evidence type="ECO:0000313" key="6">
    <source>
        <dbReference type="EMBL" id="OHY91298.1"/>
    </source>
</evidence>
<dbReference type="RefSeq" id="WP_042020354.1">
    <property type="nucleotide sequence ID" value="NZ_CDBW01000016.1"/>
</dbReference>
<dbReference type="Gene3D" id="3.40.190.10">
    <property type="entry name" value="Periplasmic binding protein-like II"/>
    <property type="match status" value="2"/>
</dbReference>
<dbReference type="InterPro" id="IPR050682">
    <property type="entry name" value="ModA/WtpA"/>
</dbReference>
<dbReference type="CDD" id="cd13539">
    <property type="entry name" value="PBP2_AvModA"/>
    <property type="match status" value="1"/>
</dbReference>
<comment type="similarity">
    <text evidence="1">Belongs to the bacterial solute-binding protein ModA family.</text>
</comment>
<dbReference type="OrthoDB" id="9785015at2"/>
<evidence type="ECO:0000256" key="3">
    <source>
        <dbReference type="ARBA" id="ARBA00022729"/>
    </source>
</evidence>
<dbReference type="InterPro" id="IPR044084">
    <property type="entry name" value="AvModA-like_subst-bd"/>
</dbReference>
<dbReference type="PANTHER" id="PTHR30632">
    <property type="entry name" value="MOLYBDATE-BINDING PERIPLASMIC PROTEIN"/>
    <property type="match status" value="1"/>
</dbReference>
<gene>
    <name evidence="6" type="ORF">BJD16_04965</name>
</gene>
<feature type="chain" id="PRO_5010356249" evidence="5">
    <location>
        <begin position="25"/>
        <end position="242"/>
    </location>
</feature>
<organism evidence="6 7">
    <name type="scientific">Aeromonas sobria</name>
    <dbReference type="NCBI Taxonomy" id="646"/>
    <lineage>
        <taxon>Bacteria</taxon>
        <taxon>Pseudomonadati</taxon>
        <taxon>Pseudomonadota</taxon>
        <taxon>Gammaproteobacteria</taxon>
        <taxon>Aeromonadales</taxon>
        <taxon>Aeromonadaceae</taxon>
        <taxon>Aeromonas</taxon>
    </lineage>
</organism>
<dbReference type="Pfam" id="PF13531">
    <property type="entry name" value="SBP_bac_11"/>
    <property type="match status" value="1"/>
</dbReference>
<feature type="signal peptide" evidence="5">
    <location>
        <begin position="1"/>
        <end position="24"/>
    </location>
</feature>
<dbReference type="AlphaFoldDB" id="A0A1S2CTB8"/>
<accession>A0A1S2CTB8</accession>
<name>A0A1S2CTB8_AERSO</name>
<dbReference type="PANTHER" id="PTHR30632:SF14">
    <property type="entry name" value="TUNGSTATE_MOLYBDATE_CHROMATE-BINDING PROTEIN MODA"/>
    <property type="match status" value="1"/>
</dbReference>
<evidence type="ECO:0000256" key="1">
    <source>
        <dbReference type="ARBA" id="ARBA00009175"/>
    </source>
</evidence>
<evidence type="ECO:0000256" key="5">
    <source>
        <dbReference type="SAM" id="SignalP"/>
    </source>
</evidence>
<protein>
    <submittedName>
        <fullName evidence="6">Molybdate ABC transporter substrate-binding protein</fullName>
    </submittedName>
</protein>
<keyword evidence="3 5" id="KW-0732">Signal</keyword>
<feature type="binding site" evidence="4">
    <location>
        <position position="61"/>
    </location>
    <ligand>
        <name>molybdate</name>
        <dbReference type="ChEBI" id="CHEBI:36264"/>
    </ligand>
</feature>
<dbReference type="EMBL" id="MKFU01000023">
    <property type="protein sequence ID" value="OHY91298.1"/>
    <property type="molecule type" value="Genomic_DNA"/>
</dbReference>
<evidence type="ECO:0000256" key="4">
    <source>
        <dbReference type="PIRSR" id="PIRSR004846-1"/>
    </source>
</evidence>
<dbReference type="GO" id="GO:0030973">
    <property type="term" value="F:molybdate ion binding"/>
    <property type="evidence" value="ECO:0007669"/>
    <property type="project" value="InterPro"/>
</dbReference>
<evidence type="ECO:0000313" key="7">
    <source>
        <dbReference type="Proteomes" id="UP000179934"/>
    </source>
</evidence>
<reference evidence="6 7" key="1">
    <citation type="submission" date="2016-09" db="EMBL/GenBank/DDBJ databases">
        <title>Draft Genome Sequence of Aeromonas sobria Strain 08005, Isolated from Sick Rana catesbeiana.</title>
        <authorList>
            <person name="Yang Q."/>
        </authorList>
    </citation>
    <scope>NUCLEOTIDE SEQUENCE [LARGE SCALE GENOMIC DNA]</scope>
    <source>
        <strain evidence="6 7">08005</strain>
    </source>
</reference>
<dbReference type="GO" id="GO:0046872">
    <property type="term" value="F:metal ion binding"/>
    <property type="evidence" value="ECO:0007669"/>
    <property type="project" value="UniProtKB-KW"/>
</dbReference>
<dbReference type="InterPro" id="IPR005950">
    <property type="entry name" value="ModA"/>
</dbReference>
<keyword evidence="4" id="KW-0500">Molybdenum</keyword>
<dbReference type="NCBIfam" id="TIGR01256">
    <property type="entry name" value="modA"/>
    <property type="match status" value="1"/>
</dbReference>
<comment type="caution">
    <text evidence="6">The sequence shown here is derived from an EMBL/GenBank/DDBJ whole genome shotgun (WGS) entry which is preliminary data.</text>
</comment>
<sequence length="242" mass="25426">MKPLLSVVIAGVCAATLHTGVVQADEVKVAVAANFKGTIERIGKEFTAKTGHTLAISSAATGVLYTQISHGAPFDLFLSADAATPEKLEKEGKGSDRFTYAIGQLGLWKKGGPAPDEATLRNWKGNLAIANARTAPYGAAAMATLTHLKIDPKQYRLLTGANIGQTWQFVDTGNAELGFVAWANLVEADKTGEAWAVPADFYPPIEQQGLVLKKGAAVEALVAWLKGPGQGQIKAAGYALPQ</sequence>
<keyword evidence="2 4" id="KW-0479">Metal-binding</keyword>
<dbReference type="GO" id="GO:0015689">
    <property type="term" value="P:molybdate ion transport"/>
    <property type="evidence" value="ECO:0007669"/>
    <property type="project" value="InterPro"/>
</dbReference>
<dbReference type="Proteomes" id="UP000179934">
    <property type="component" value="Unassembled WGS sequence"/>
</dbReference>
<dbReference type="GeneID" id="58922108"/>
<dbReference type="SUPFAM" id="SSF53850">
    <property type="entry name" value="Periplasmic binding protein-like II"/>
    <property type="match status" value="1"/>
</dbReference>
<dbReference type="PIRSF" id="PIRSF004846">
    <property type="entry name" value="ModA"/>
    <property type="match status" value="1"/>
</dbReference>
<evidence type="ECO:0000256" key="2">
    <source>
        <dbReference type="ARBA" id="ARBA00022723"/>
    </source>
</evidence>
<dbReference type="STRING" id="646.BJD16_04965"/>